<dbReference type="PANTHER" id="PTHR24096">
    <property type="entry name" value="LONG-CHAIN-FATTY-ACID--COA LIGASE"/>
    <property type="match status" value="1"/>
</dbReference>
<protein>
    <submittedName>
        <fullName evidence="3">Unannotated protein</fullName>
    </submittedName>
</protein>
<dbReference type="InterPro" id="IPR020845">
    <property type="entry name" value="AMP-binding_CS"/>
</dbReference>
<organism evidence="3">
    <name type="scientific">freshwater metagenome</name>
    <dbReference type="NCBI Taxonomy" id="449393"/>
    <lineage>
        <taxon>unclassified sequences</taxon>
        <taxon>metagenomes</taxon>
        <taxon>ecological metagenomes</taxon>
    </lineage>
</organism>
<accession>A0A6J6AX99</accession>
<dbReference type="InterPro" id="IPR000873">
    <property type="entry name" value="AMP-dep_synth/lig_dom"/>
</dbReference>
<name>A0A6J6AX99_9ZZZZ</name>
<dbReference type="InterPro" id="IPR042099">
    <property type="entry name" value="ANL_N_sf"/>
</dbReference>
<gene>
    <name evidence="3" type="ORF">UFOPK1358_00356</name>
</gene>
<dbReference type="Gene3D" id="3.30.300.30">
    <property type="match status" value="1"/>
</dbReference>
<reference evidence="3" key="1">
    <citation type="submission" date="2020-05" db="EMBL/GenBank/DDBJ databases">
        <authorList>
            <person name="Chiriac C."/>
            <person name="Salcher M."/>
            <person name="Ghai R."/>
            <person name="Kavagutti S V."/>
        </authorList>
    </citation>
    <scope>NUCLEOTIDE SEQUENCE</scope>
</reference>
<dbReference type="InterPro" id="IPR045851">
    <property type="entry name" value="AMP-bd_C_sf"/>
</dbReference>
<dbReference type="PROSITE" id="PS00455">
    <property type="entry name" value="AMP_BINDING"/>
    <property type="match status" value="1"/>
</dbReference>
<dbReference type="AlphaFoldDB" id="A0A6J6AX99"/>
<dbReference type="Pfam" id="PF00501">
    <property type="entry name" value="AMP-binding"/>
    <property type="match status" value="1"/>
</dbReference>
<dbReference type="PANTHER" id="PTHR24096:SF267">
    <property type="entry name" value="MALONATE--COA LIGASE ACSF3, MITOCHONDRIAL"/>
    <property type="match status" value="1"/>
</dbReference>
<evidence type="ECO:0000259" key="1">
    <source>
        <dbReference type="Pfam" id="PF00501"/>
    </source>
</evidence>
<dbReference type="SUPFAM" id="SSF56801">
    <property type="entry name" value="Acetyl-CoA synthetase-like"/>
    <property type="match status" value="1"/>
</dbReference>
<dbReference type="Pfam" id="PF13193">
    <property type="entry name" value="AMP-binding_C"/>
    <property type="match status" value="1"/>
</dbReference>
<dbReference type="InterPro" id="IPR025110">
    <property type="entry name" value="AMP-bd_C"/>
</dbReference>
<dbReference type="Gene3D" id="3.40.50.12780">
    <property type="entry name" value="N-terminal domain of ligase-like"/>
    <property type="match status" value="1"/>
</dbReference>
<feature type="domain" description="AMP-binding enzyme C-terminal" evidence="2">
    <location>
        <begin position="431"/>
        <end position="507"/>
    </location>
</feature>
<dbReference type="GO" id="GO:0016405">
    <property type="term" value="F:CoA-ligase activity"/>
    <property type="evidence" value="ECO:0007669"/>
    <property type="project" value="TreeGrafter"/>
</dbReference>
<evidence type="ECO:0000259" key="2">
    <source>
        <dbReference type="Pfam" id="PF13193"/>
    </source>
</evidence>
<feature type="domain" description="AMP-dependent synthetase/ligase" evidence="1">
    <location>
        <begin position="21"/>
        <end position="380"/>
    </location>
</feature>
<dbReference type="EMBL" id="CAEZSF010000019">
    <property type="protein sequence ID" value="CAB4531165.1"/>
    <property type="molecule type" value="Genomic_DNA"/>
</dbReference>
<evidence type="ECO:0000313" key="3">
    <source>
        <dbReference type="EMBL" id="CAB4531165.1"/>
    </source>
</evidence>
<proteinExistence type="predicted"/>
<sequence length="523" mass="55989">MIGTPWPTIRAVLSEIAREAGLRFGDRAVVVAADGVLTYEELDRHADALAASLAQRGVTVGDRVALLLPSGGDWVVAAVAVSRLGAVFAGISPTLSVPERSTLIKLLRPRLTLTDPDLIDGLPLRSEIATLQPGSRSIELPSIELPSSELPSSDFLKNRAAATAENDAEAVICFTSGTTGQPKAAVFCNSQLRAIQSIDLGPHAVQVWGGGSPMLASTQFAHVGMSTKLPWYLRMGNTLHVMARWRADEALRLVAQHRISTLGVVAPQLALMLRSPLMDSLDLSCVTAIIAGGAASPPALVREARRRFAAGYSIRYSSTESGGVGIATAFDEPAEDDVQTVGMARPGVEVRIADSEDQQLPVGEVGELQLRSAAVMQRYWNDEKATERSLTKDRWLRTGDLAHMDSAGRVMLAGRQSEMYIRGGYNVFPAEVEAALLEHPSVEAAAVVPYPDEILGELGLAMICVSQQQRPPTLEELREHGSQLIAKYKLPDLVVIAEALPLTPAQKLDRSAAKALAIELLEA</sequence>